<sequence length="303" mass="31708">MLSVLSALWPVFAILILGFAGRRAGFPGNGFWEPAEKLTYFVLFPVLLINKLGSADISGVSILDISIAVVALLLIGTGLCFVVRYWMGLSGAGFTSFYQGSVRFNTYVGLASVSTLYGSDAVAVSAVVIAFMIPLLNLLSIIVFSTQLARKQGVRGLLATLIKNPLILSCLLGIGLNVSGIGIPSAVASVTGLLGSMALPLGLLAVGAGLNLQALRAVQSAVWVSSFIKLLLFPFIMYGICFFMELSSFITGLLLVFAAVPTAPSAFILARQLGGDAEMMAAIITGQVLLSMLTLPIVLGVLI</sequence>
<keyword evidence="4" id="KW-1003">Cell membrane</keyword>
<evidence type="ECO:0000256" key="1">
    <source>
        <dbReference type="ARBA" id="ARBA00004651"/>
    </source>
</evidence>
<dbReference type="EMBL" id="AP014546">
    <property type="protein sequence ID" value="BBB31395.1"/>
    <property type="molecule type" value="Genomic_DNA"/>
</dbReference>
<dbReference type="RefSeq" id="WP_201348475.1">
    <property type="nucleotide sequence ID" value="NZ_AP014546.1"/>
</dbReference>
<feature type="transmembrane region" description="Helical" evidence="8">
    <location>
        <begin position="122"/>
        <end position="145"/>
    </location>
</feature>
<gene>
    <name evidence="9" type="ORF">NEJAP_3457</name>
</gene>
<comment type="similarity">
    <text evidence="2">Belongs to the auxin efflux carrier (TC 2.A.69) family.</text>
</comment>
<feature type="transmembrane region" description="Helical" evidence="8">
    <location>
        <begin position="65"/>
        <end position="87"/>
    </location>
</feature>
<dbReference type="GO" id="GO:0055085">
    <property type="term" value="P:transmembrane transport"/>
    <property type="evidence" value="ECO:0007669"/>
    <property type="project" value="InterPro"/>
</dbReference>
<accession>A0A7R6SY08</accession>
<feature type="transmembrane region" description="Helical" evidence="8">
    <location>
        <begin position="221"/>
        <end position="240"/>
    </location>
</feature>
<feature type="transmembrane region" description="Helical" evidence="8">
    <location>
        <begin position="246"/>
        <end position="269"/>
    </location>
</feature>
<dbReference type="KEGG" id="njp:NEJAP_3457"/>
<keyword evidence="5 8" id="KW-0812">Transmembrane</keyword>
<dbReference type="InterPro" id="IPR038770">
    <property type="entry name" value="Na+/solute_symporter_sf"/>
</dbReference>
<keyword evidence="7 8" id="KW-0472">Membrane</keyword>
<protein>
    <submittedName>
        <fullName evidence="9">Auxin efflux carrier</fullName>
    </submittedName>
</protein>
<dbReference type="Proteomes" id="UP000595332">
    <property type="component" value="Chromosome"/>
</dbReference>
<proteinExistence type="inferred from homology"/>
<dbReference type="Pfam" id="PF03547">
    <property type="entry name" value="Mem_trans"/>
    <property type="match status" value="1"/>
</dbReference>
<dbReference type="AlphaFoldDB" id="A0A7R6SY08"/>
<keyword evidence="6 8" id="KW-1133">Transmembrane helix</keyword>
<evidence type="ECO:0000256" key="7">
    <source>
        <dbReference type="ARBA" id="ARBA00023136"/>
    </source>
</evidence>
<name>A0A7R6SY08_9GAMM</name>
<feature type="transmembrane region" description="Helical" evidence="8">
    <location>
        <begin position="166"/>
        <end position="187"/>
    </location>
</feature>
<evidence type="ECO:0000313" key="9">
    <source>
        <dbReference type="EMBL" id="BBB31395.1"/>
    </source>
</evidence>
<dbReference type="Gene3D" id="1.20.1530.20">
    <property type="match status" value="1"/>
</dbReference>
<reference evidence="9 10" key="1">
    <citation type="journal article" date="2008" name="Int. J. Syst. Evol. Microbiol.">
        <title>Neptunomonas japonica sp. nov., an Osedax japonicus symbiont-like bacterium isolated from sediment adjacent to sperm whale carcasses off Kagoshima, Japan.</title>
        <authorList>
            <person name="Miyazaki M."/>
            <person name="Nogi Y."/>
            <person name="Fujiwara Y."/>
            <person name="Kawato M."/>
            <person name="Kubokawa K."/>
            <person name="Horikoshi K."/>
        </authorList>
    </citation>
    <scope>NUCLEOTIDE SEQUENCE [LARGE SCALE GENOMIC DNA]</scope>
    <source>
        <strain evidence="9 10">JAMM 1380</strain>
    </source>
</reference>
<feature type="transmembrane region" description="Helical" evidence="8">
    <location>
        <begin position="193"/>
        <end position="214"/>
    </location>
</feature>
<feature type="transmembrane region" description="Helical" evidence="8">
    <location>
        <begin position="38"/>
        <end position="53"/>
    </location>
</feature>
<keyword evidence="3" id="KW-0813">Transport</keyword>
<evidence type="ECO:0000256" key="2">
    <source>
        <dbReference type="ARBA" id="ARBA00010145"/>
    </source>
</evidence>
<evidence type="ECO:0000256" key="3">
    <source>
        <dbReference type="ARBA" id="ARBA00022448"/>
    </source>
</evidence>
<evidence type="ECO:0000256" key="8">
    <source>
        <dbReference type="SAM" id="Phobius"/>
    </source>
</evidence>
<evidence type="ECO:0000256" key="5">
    <source>
        <dbReference type="ARBA" id="ARBA00022692"/>
    </source>
</evidence>
<organism evidence="9 10">
    <name type="scientific">Neptunomonas japonica JAMM 1380</name>
    <dbReference type="NCBI Taxonomy" id="1441457"/>
    <lineage>
        <taxon>Bacteria</taxon>
        <taxon>Pseudomonadati</taxon>
        <taxon>Pseudomonadota</taxon>
        <taxon>Gammaproteobacteria</taxon>
        <taxon>Oceanospirillales</taxon>
        <taxon>Oceanospirillaceae</taxon>
        <taxon>Neptunomonas</taxon>
    </lineage>
</organism>
<evidence type="ECO:0000313" key="10">
    <source>
        <dbReference type="Proteomes" id="UP000595332"/>
    </source>
</evidence>
<keyword evidence="10" id="KW-1185">Reference proteome</keyword>
<evidence type="ECO:0000256" key="4">
    <source>
        <dbReference type="ARBA" id="ARBA00022475"/>
    </source>
</evidence>
<dbReference type="PANTHER" id="PTHR36838:SF4">
    <property type="entry name" value="AUXIN EFFLUX CARRIER FAMILY PROTEIN"/>
    <property type="match status" value="1"/>
</dbReference>
<dbReference type="InterPro" id="IPR004776">
    <property type="entry name" value="Mem_transp_PIN-like"/>
</dbReference>
<dbReference type="GO" id="GO:0005886">
    <property type="term" value="C:plasma membrane"/>
    <property type="evidence" value="ECO:0007669"/>
    <property type="project" value="UniProtKB-SubCell"/>
</dbReference>
<dbReference type="PANTHER" id="PTHR36838">
    <property type="entry name" value="AUXIN EFFLUX CARRIER FAMILY PROTEIN"/>
    <property type="match status" value="1"/>
</dbReference>
<evidence type="ECO:0000256" key="6">
    <source>
        <dbReference type="ARBA" id="ARBA00022989"/>
    </source>
</evidence>
<comment type="subcellular location">
    <subcellularLocation>
        <location evidence="1">Cell membrane</location>
        <topology evidence="1">Multi-pass membrane protein</topology>
    </subcellularLocation>
</comment>
<feature type="transmembrane region" description="Helical" evidence="8">
    <location>
        <begin position="281"/>
        <end position="302"/>
    </location>
</feature>